<evidence type="ECO:0000256" key="1">
    <source>
        <dbReference type="ARBA" id="ARBA00023239"/>
    </source>
</evidence>
<dbReference type="SUPFAM" id="SSF51556">
    <property type="entry name" value="Metallo-dependent hydrolases"/>
    <property type="match status" value="1"/>
</dbReference>
<dbReference type="GO" id="GO:0019748">
    <property type="term" value="P:secondary metabolic process"/>
    <property type="evidence" value="ECO:0007669"/>
    <property type="project" value="TreeGrafter"/>
</dbReference>
<dbReference type="Gene3D" id="3.20.20.140">
    <property type="entry name" value="Metal-dependent hydrolases"/>
    <property type="match status" value="1"/>
</dbReference>
<sequence length="233" mass="26000">MGAAGEEPARSELLSEMDARGVDRAVICPTERYIAVYNREGNDYIMEAVRSHPRRFIGFATVNPWYGDGAIEELERSIRSGLKGLKLHPFLQGFHLTHEVARPIVEACAALGIPVYVHTGTPISSMPFQLAELARGFPEVPFIMGHMGHSDFWRDTVPAASRSENIYLETSLVAVSLIRNAFERLGAGRLIFGSDVPRSSLACELEKVRAIEMSEEERRKVFGENLLSLLDRR</sequence>
<evidence type="ECO:0000313" key="4">
    <source>
        <dbReference type="Proteomes" id="UP000037210"/>
    </source>
</evidence>
<proteinExistence type="predicted"/>
<dbReference type="GO" id="GO:0016787">
    <property type="term" value="F:hydrolase activity"/>
    <property type="evidence" value="ECO:0007669"/>
    <property type="project" value="InterPro"/>
</dbReference>
<dbReference type="CDD" id="cd01292">
    <property type="entry name" value="metallo-dependent_hydrolases"/>
    <property type="match status" value="1"/>
</dbReference>
<dbReference type="Proteomes" id="UP000037210">
    <property type="component" value="Unassembled WGS sequence"/>
</dbReference>
<dbReference type="InterPro" id="IPR032466">
    <property type="entry name" value="Metal_Hydrolase"/>
</dbReference>
<dbReference type="GO" id="GO:0016831">
    <property type="term" value="F:carboxy-lyase activity"/>
    <property type="evidence" value="ECO:0007669"/>
    <property type="project" value="InterPro"/>
</dbReference>
<dbReference type="GO" id="GO:0005737">
    <property type="term" value="C:cytoplasm"/>
    <property type="evidence" value="ECO:0007669"/>
    <property type="project" value="TreeGrafter"/>
</dbReference>
<dbReference type="AlphaFoldDB" id="A0A0M0BQG2"/>
<reference evidence="3 4" key="1">
    <citation type="submission" date="2015-06" db="EMBL/GenBank/DDBJ databases">
        <title>New insights into the roles of widespread benthic archaea in carbon and nitrogen cycling.</title>
        <authorList>
            <person name="Lazar C.S."/>
            <person name="Baker B.J."/>
            <person name="Seitz K.W."/>
            <person name="Hyde A.S."/>
            <person name="Dick G.J."/>
            <person name="Hinrichs K.-U."/>
            <person name="Teske A.P."/>
        </authorList>
    </citation>
    <scope>NUCLEOTIDE SEQUENCE [LARGE SCALE GENOMIC DNA]</scope>
    <source>
        <strain evidence="3">DG-45</strain>
    </source>
</reference>
<organism evidence="3 4">
    <name type="scientific">miscellaneous Crenarchaeota group-15 archaeon DG-45</name>
    <dbReference type="NCBI Taxonomy" id="1685127"/>
    <lineage>
        <taxon>Archaea</taxon>
        <taxon>Candidatus Bathyarchaeota</taxon>
        <taxon>MCG-15</taxon>
    </lineage>
</organism>
<protein>
    <recommendedName>
        <fullName evidence="2">Amidohydrolase-related domain-containing protein</fullName>
    </recommendedName>
</protein>
<name>A0A0M0BQG2_9ARCH</name>
<dbReference type="InterPro" id="IPR006680">
    <property type="entry name" value="Amidohydro-rel"/>
</dbReference>
<gene>
    <name evidence="3" type="ORF">AC482_02880</name>
</gene>
<keyword evidence="1" id="KW-0456">Lyase</keyword>
<evidence type="ECO:0000313" key="3">
    <source>
        <dbReference type="EMBL" id="KON30818.1"/>
    </source>
</evidence>
<dbReference type="EMBL" id="LFWZ01000020">
    <property type="protein sequence ID" value="KON30818.1"/>
    <property type="molecule type" value="Genomic_DNA"/>
</dbReference>
<evidence type="ECO:0000259" key="2">
    <source>
        <dbReference type="Pfam" id="PF04909"/>
    </source>
</evidence>
<dbReference type="PANTHER" id="PTHR21240">
    <property type="entry name" value="2-AMINO-3-CARBOXYLMUCONATE-6-SEMIALDEHYDE DECARBOXYLASE"/>
    <property type="match status" value="1"/>
</dbReference>
<comment type="caution">
    <text evidence="3">The sequence shown here is derived from an EMBL/GenBank/DDBJ whole genome shotgun (WGS) entry which is preliminary data.</text>
</comment>
<dbReference type="PANTHER" id="PTHR21240:SF28">
    <property type="entry name" value="ISO-OROTATE DECARBOXYLASE (EUROFUNG)"/>
    <property type="match status" value="1"/>
</dbReference>
<feature type="domain" description="Amidohydrolase-related" evidence="2">
    <location>
        <begin position="41"/>
        <end position="225"/>
    </location>
</feature>
<dbReference type="Pfam" id="PF04909">
    <property type="entry name" value="Amidohydro_2"/>
    <property type="match status" value="1"/>
</dbReference>
<dbReference type="InterPro" id="IPR032465">
    <property type="entry name" value="ACMSD"/>
</dbReference>
<accession>A0A0M0BQG2</accession>